<dbReference type="Pfam" id="PF04646">
    <property type="entry name" value="DUF604"/>
    <property type="match status" value="1"/>
</dbReference>
<dbReference type="InterPro" id="IPR006740">
    <property type="entry name" value="DUF604"/>
</dbReference>
<dbReference type="PANTHER" id="PTHR10811">
    <property type="entry name" value="FRINGE-RELATED"/>
    <property type="match status" value="1"/>
</dbReference>
<name>A0A9R0JVF0_SPIOL</name>
<gene>
    <name evidence="2" type="primary">LOC110788234</name>
</gene>
<proteinExistence type="predicted"/>
<dbReference type="RefSeq" id="XP_021848560.2">
    <property type="nucleotide sequence ID" value="XM_021992868.2"/>
</dbReference>
<dbReference type="Proteomes" id="UP000813463">
    <property type="component" value="Chromosome 4"/>
</dbReference>
<dbReference type="AlphaFoldDB" id="A0A9R0JVF0"/>
<accession>A0A9R0JVF0</accession>
<evidence type="ECO:0000313" key="2">
    <source>
        <dbReference type="RefSeq" id="XP_021848560.2"/>
    </source>
</evidence>
<evidence type="ECO:0000313" key="1">
    <source>
        <dbReference type="Proteomes" id="UP000813463"/>
    </source>
</evidence>
<dbReference type="GO" id="GO:0008375">
    <property type="term" value="F:acetylglucosaminyltransferase activity"/>
    <property type="evidence" value="ECO:0000318"/>
    <property type="project" value="GO_Central"/>
</dbReference>
<dbReference type="Gene3D" id="3.90.550.50">
    <property type="match status" value="1"/>
</dbReference>
<keyword evidence="1" id="KW-1185">Reference proteome</keyword>
<organism evidence="1 2">
    <name type="scientific">Spinacia oleracea</name>
    <name type="common">Spinach</name>
    <dbReference type="NCBI Taxonomy" id="3562"/>
    <lineage>
        <taxon>Eukaryota</taxon>
        <taxon>Viridiplantae</taxon>
        <taxon>Streptophyta</taxon>
        <taxon>Embryophyta</taxon>
        <taxon>Tracheophyta</taxon>
        <taxon>Spermatophyta</taxon>
        <taxon>Magnoliopsida</taxon>
        <taxon>eudicotyledons</taxon>
        <taxon>Gunneridae</taxon>
        <taxon>Pentapetalae</taxon>
        <taxon>Caryophyllales</taxon>
        <taxon>Chenopodiaceae</taxon>
        <taxon>Chenopodioideae</taxon>
        <taxon>Anserineae</taxon>
        <taxon>Spinacia</taxon>
    </lineage>
</organism>
<reference evidence="1" key="1">
    <citation type="journal article" date="2021" name="Nat. Commun.">
        <title>Genomic analyses provide insights into spinach domestication and the genetic basis of agronomic traits.</title>
        <authorList>
            <person name="Cai X."/>
            <person name="Sun X."/>
            <person name="Xu C."/>
            <person name="Sun H."/>
            <person name="Wang X."/>
            <person name="Ge C."/>
            <person name="Zhang Z."/>
            <person name="Wang Q."/>
            <person name="Fei Z."/>
            <person name="Jiao C."/>
            <person name="Wang Q."/>
        </authorList>
    </citation>
    <scope>NUCLEOTIDE SEQUENCE [LARGE SCALE GENOMIC DNA]</scope>
    <source>
        <strain evidence="1">cv. Varoflay</strain>
    </source>
</reference>
<reference evidence="2" key="2">
    <citation type="submission" date="2025-08" db="UniProtKB">
        <authorList>
            <consortium name="RefSeq"/>
        </authorList>
    </citation>
    <scope>IDENTIFICATION</scope>
    <source>
        <tissue evidence="2">Leaf</tissue>
    </source>
</reference>
<protein>
    <submittedName>
        <fullName evidence="2">Uncharacterized protein</fullName>
    </submittedName>
</protein>
<sequence length="464" mass="53269">MKKMKSVICISFTICILLYFITSLSLLCTKSDFRSFLVSSSPLSPPVSLKHIVFGIASSKTSWMKQKEFVKIWWKPETMRGCVFVDSVPPEMNHTTRDSSSDLPLLCISEDTSRFRYTYKHGYRWFIRVARIVSETVSLNHSDVRWYVFGDGHTVFFPDNLVKTLSKYDHQLWYYIGSNSEIYEQTVVNSFDMAFWGGGFAVSAPLARVLAKVFDSCLERYPHLYGSDGRIYACLAELGVGLTPERGFHPVEVRGNIFGLLAAHPITPLVSLSNLGQVDPIFPNMSVTNSLDHLFKSVTADPERILQQTVCYDRWFSWTISVSWGYAVQVFNNHIHLSDAIRIQDTFTPWKKGAPPNYIYTTTPVHPDPCQRSTTFFFHQLHSQRTIITTHYRRSLPENCTYDPMNSPKKLEEIVVFSHKSNLSIKQLRAPRRHCCDVLPPKAVSRLELSIRECRDDELIRIHA</sequence>
<dbReference type="KEGG" id="soe:110788234"/>
<dbReference type="GeneID" id="110788234"/>